<keyword evidence="3" id="KW-0238">DNA-binding</keyword>
<dbReference type="SMART" id="SM00422">
    <property type="entry name" value="HTH_MERR"/>
    <property type="match status" value="1"/>
</dbReference>
<evidence type="ECO:0000256" key="2">
    <source>
        <dbReference type="ARBA" id="ARBA00023015"/>
    </source>
</evidence>
<proteinExistence type="predicted"/>
<dbReference type="Pfam" id="PF09278">
    <property type="entry name" value="MerR-DNA-bind"/>
    <property type="match status" value="1"/>
</dbReference>
<evidence type="ECO:0000256" key="4">
    <source>
        <dbReference type="ARBA" id="ARBA00023163"/>
    </source>
</evidence>
<evidence type="ECO:0000259" key="5">
    <source>
        <dbReference type="PROSITE" id="PS50937"/>
    </source>
</evidence>
<evidence type="ECO:0000256" key="3">
    <source>
        <dbReference type="ARBA" id="ARBA00023125"/>
    </source>
</evidence>
<keyword evidence="4" id="KW-0804">Transcription</keyword>
<dbReference type="Gene3D" id="1.10.1660.10">
    <property type="match status" value="1"/>
</dbReference>
<dbReference type="PROSITE" id="PS50937">
    <property type="entry name" value="HTH_MERR_2"/>
    <property type="match status" value="1"/>
</dbReference>
<evidence type="ECO:0000313" key="7">
    <source>
        <dbReference type="EMBL" id="KIE06912.1"/>
    </source>
</evidence>
<evidence type="ECO:0000313" key="6">
    <source>
        <dbReference type="EMBL" id="KAF3889700.1"/>
    </source>
</evidence>
<keyword evidence="8" id="KW-1185">Reference proteome</keyword>
<feature type="domain" description="HTH merR-type" evidence="5">
    <location>
        <begin position="9"/>
        <end position="76"/>
    </location>
</feature>
<keyword evidence="1" id="KW-0678">Repressor</keyword>
<dbReference type="Pfam" id="PF00376">
    <property type="entry name" value="MerR"/>
    <property type="match status" value="1"/>
</dbReference>
<dbReference type="InterPro" id="IPR000551">
    <property type="entry name" value="MerR-type_HTH_dom"/>
</dbReference>
<sequence length="137" mass="15684">MLIQEPLKQIGEVAKESGVPIKTIRYYEELGLLHASSRTEGGFRLFNSEVLARLKFIKRAQNLGLTLLEIKEFLDVHDDGFMPCDRIKVQLKNKLSAIDEQIQQLFLLKSELEGLLSGWEKITEQGEETICPIIERN</sequence>
<dbReference type="PANTHER" id="PTHR30204">
    <property type="entry name" value="REDOX-CYCLING DRUG-SENSING TRANSCRIPTIONAL ACTIVATOR SOXR"/>
    <property type="match status" value="1"/>
</dbReference>
<dbReference type="CDD" id="cd04770">
    <property type="entry name" value="HTH_HMRTR"/>
    <property type="match status" value="1"/>
</dbReference>
<dbReference type="RefSeq" id="WP_038078391.1">
    <property type="nucleotide sequence ID" value="NZ_JHEG04000001.1"/>
</dbReference>
<reference evidence="7" key="1">
    <citation type="journal article" date="2015" name="Genome Announc.">
        <title>Draft Genome Sequence of Tolypothrix boutellei Strain VB521301.</title>
        <authorList>
            <person name="Chandrababunaidu M.M."/>
            <person name="Singh D."/>
            <person name="Sen D."/>
            <person name="Bhan S."/>
            <person name="Das S."/>
            <person name="Gupta A."/>
            <person name="Adhikary S.P."/>
            <person name="Tripathy S."/>
        </authorList>
    </citation>
    <scope>NUCLEOTIDE SEQUENCE</scope>
    <source>
        <strain evidence="7">VB521301</strain>
    </source>
</reference>
<dbReference type="AlphaFoldDB" id="A0A0C1MX62"/>
<comment type="caution">
    <text evidence="7">The sequence shown here is derived from an EMBL/GenBank/DDBJ whole genome shotgun (WGS) entry which is preliminary data.</text>
</comment>
<evidence type="ECO:0000313" key="8">
    <source>
        <dbReference type="Proteomes" id="UP000029738"/>
    </source>
</evidence>
<dbReference type="EMBL" id="JHEG04000001">
    <property type="protein sequence ID" value="KAF3889700.1"/>
    <property type="molecule type" value="Genomic_DNA"/>
</dbReference>
<gene>
    <name evidence="7" type="ORF">DA73_0237385</name>
    <name evidence="6" type="ORF">DA73_0400032695</name>
</gene>
<dbReference type="InterPro" id="IPR015358">
    <property type="entry name" value="Tscrpt_reg_MerR_DNA-bd"/>
</dbReference>
<dbReference type="STRING" id="1479485.DA73_0237385"/>
<dbReference type="PRINTS" id="PR00040">
    <property type="entry name" value="HTHMERR"/>
</dbReference>
<accession>A0A0C1MX62</accession>
<dbReference type="SUPFAM" id="SSF46955">
    <property type="entry name" value="Putative DNA-binding domain"/>
    <property type="match status" value="1"/>
</dbReference>
<dbReference type="Proteomes" id="UP000029738">
    <property type="component" value="Unassembled WGS sequence"/>
</dbReference>
<dbReference type="GO" id="GO:0003677">
    <property type="term" value="F:DNA binding"/>
    <property type="evidence" value="ECO:0007669"/>
    <property type="project" value="UniProtKB-KW"/>
</dbReference>
<protein>
    <submittedName>
        <fullName evidence="6 7">Transcriptional regulator</fullName>
    </submittedName>
</protein>
<name>A0A0C1MX62_9CYAN</name>
<evidence type="ECO:0000256" key="1">
    <source>
        <dbReference type="ARBA" id="ARBA00022491"/>
    </source>
</evidence>
<organism evidence="7">
    <name type="scientific">Tolypothrix bouteillei VB521301</name>
    <dbReference type="NCBI Taxonomy" id="1479485"/>
    <lineage>
        <taxon>Bacteria</taxon>
        <taxon>Bacillati</taxon>
        <taxon>Cyanobacteriota</taxon>
        <taxon>Cyanophyceae</taxon>
        <taxon>Nostocales</taxon>
        <taxon>Tolypothrichaceae</taxon>
        <taxon>Tolypothrix</taxon>
    </lineage>
</organism>
<reference evidence="6" key="2">
    <citation type="submission" date="2019-11" db="EMBL/GenBank/DDBJ databases">
        <title>Improved Assembly of Tolypothrix boutellei genome.</title>
        <authorList>
            <person name="Sarangi A.N."/>
            <person name="Mukherjee M."/>
            <person name="Ghosh S."/>
            <person name="Singh D."/>
            <person name="Das A."/>
            <person name="Kant S."/>
            <person name="Prusty A."/>
            <person name="Tripathy S."/>
        </authorList>
    </citation>
    <scope>NUCLEOTIDE SEQUENCE</scope>
    <source>
        <strain evidence="6">VB521301</strain>
    </source>
</reference>
<dbReference type="EMBL" id="JHEG02000059">
    <property type="protein sequence ID" value="KIE06912.1"/>
    <property type="molecule type" value="Genomic_DNA"/>
</dbReference>
<dbReference type="InterPro" id="IPR009061">
    <property type="entry name" value="DNA-bd_dom_put_sf"/>
</dbReference>
<keyword evidence="2" id="KW-0805">Transcription regulation</keyword>
<dbReference type="PANTHER" id="PTHR30204:SF69">
    <property type="entry name" value="MERR-FAMILY TRANSCRIPTIONAL REGULATOR"/>
    <property type="match status" value="1"/>
</dbReference>
<dbReference type="OrthoDB" id="9791488at2"/>
<dbReference type="InterPro" id="IPR047057">
    <property type="entry name" value="MerR_fam"/>
</dbReference>
<dbReference type="GO" id="GO:0003700">
    <property type="term" value="F:DNA-binding transcription factor activity"/>
    <property type="evidence" value="ECO:0007669"/>
    <property type="project" value="InterPro"/>
</dbReference>